<feature type="binding site" evidence="11">
    <location>
        <begin position="15"/>
        <end position="20"/>
    </location>
    <ligand>
        <name>ATP</name>
        <dbReference type="ChEBI" id="CHEBI:30616"/>
    </ligand>
</feature>
<dbReference type="Gene3D" id="3.40.50.300">
    <property type="entry name" value="P-loop containing nucleotide triphosphate hydrolases"/>
    <property type="match status" value="1"/>
</dbReference>
<evidence type="ECO:0000256" key="2">
    <source>
        <dbReference type="ARBA" id="ARBA00006997"/>
    </source>
</evidence>
<evidence type="ECO:0000256" key="5">
    <source>
        <dbReference type="ARBA" id="ARBA00022679"/>
    </source>
</evidence>
<dbReference type="EMBL" id="UARK01000023">
    <property type="protein sequence ID" value="SPW30660.1"/>
    <property type="molecule type" value="Genomic_DNA"/>
</dbReference>
<keyword evidence="6 11" id="KW-0547">Nucleotide-binding</keyword>
<feature type="binding site" evidence="11">
    <location>
        <position position="119"/>
    </location>
    <ligand>
        <name>ATP</name>
        <dbReference type="ChEBI" id="CHEBI:30616"/>
    </ligand>
</feature>
<comment type="similarity">
    <text evidence="2 11">Belongs to the shikimate kinase family.</text>
</comment>
<dbReference type="SUPFAM" id="SSF52540">
    <property type="entry name" value="P-loop containing nucleoside triphosphate hydrolases"/>
    <property type="match status" value="1"/>
</dbReference>
<feature type="binding site" evidence="11">
    <location>
        <position position="61"/>
    </location>
    <ligand>
        <name>substrate</name>
    </ligand>
</feature>
<dbReference type="CDD" id="cd00464">
    <property type="entry name" value="SK"/>
    <property type="match status" value="1"/>
</dbReference>
<feature type="binding site" evidence="11">
    <location>
        <position position="19"/>
    </location>
    <ligand>
        <name>Mg(2+)</name>
        <dbReference type="ChEBI" id="CHEBI:18420"/>
    </ligand>
</feature>
<proteinExistence type="inferred from homology"/>
<keyword evidence="11" id="KW-0479">Metal-binding</keyword>
<organism evidence="12 13">
    <name type="scientific">Corynebacterium matruchotii</name>
    <dbReference type="NCBI Taxonomy" id="43768"/>
    <lineage>
        <taxon>Bacteria</taxon>
        <taxon>Bacillati</taxon>
        <taxon>Actinomycetota</taxon>
        <taxon>Actinomycetes</taxon>
        <taxon>Mycobacteriales</taxon>
        <taxon>Corynebacteriaceae</taxon>
        <taxon>Corynebacterium</taxon>
    </lineage>
</organism>
<protein>
    <recommendedName>
        <fullName evidence="3 11">Shikimate kinase</fullName>
        <shortName evidence="11">SK</shortName>
        <ecNumber evidence="3 11">2.7.1.71</ecNumber>
    </recommendedName>
</protein>
<dbReference type="GO" id="GO:0004765">
    <property type="term" value="F:shikimate kinase activity"/>
    <property type="evidence" value="ECO:0007669"/>
    <property type="project" value="UniProtKB-UniRule"/>
</dbReference>
<evidence type="ECO:0000256" key="6">
    <source>
        <dbReference type="ARBA" id="ARBA00022741"/>
    </source>
</evidence>
<evidence type="ECO:0000256" key="4">
    <source>
        <dbReference type="ARBA" id="ARBA00022605"/>
    </source>
</evidence>
<comment type="subunit">
    <text evidence="11">Monomer.</text>
</comment>
<evidence type="ECO:0000256" key="8">
    <source>
        <dbReference type="ARBA" id="ARBA00022840"/>
    </source>
</evidence>
<comment type="pathway">
    <text evidence="1 11">Metabolic intermediate biosynthesis; chorismate biosynthesis; chorismate from D-erythrose 4-phosphate and phosphoenolpyruvate: step 5/7.</text>
</comment>
<comment type="subcellular location">
    <subcellularLocation>
        <location evidence="11">Cytoplasm</location>
    </subcellularLocation>
</comment>
<dbReference type="InterPro" id="IPR027417">
    <property type="entry name" value="P-loop_NTPase"/>
</dbReference>
<evidence type="ECO:0000313" key="13">
    <source>
        <dbReference type="Proteomes" id="UP000249886"/>
    </source>
</evidence>
<reference evidence="12 13" key="1">
    <citation type="submission" date="2018-06" db="EMBL/GenBank/DDBJ databases">
        <authorList>
            <consortium name="Pathogen Informatics"/>
            <person name="Doyle S."/>
        </authorList>
    </citation>
    <scope>NUCLEOTIDE SEQUENCE [LARGE SCALE GENOMIC DNA]</scope>
    <source>
        <strain evidence="12 13">NCTC10254</strain>
    </source>
</reference>
<keyword evidence="8 11" id="KW-0067">ATP-binding</keyword>
<dbReference type="GeneID" id="84573974"/>
<dbReference type="Proteomes" id="UP000249886">
    <property type="component" value="Unassembled WGS sequence"/>
</dbReference>
<dbReference type="PANTHER" id="PTHR21087:SF16">
    <property type="entry name" value="SHIKIMATE KINASE 1, CHLOROPLASTIC"/>
    <property type="match status" value="1"/>
</dbReference>
<keyword evidence="11" id="KW-0460">Magnesium</keyword>
<feature type="binding site" evidence="11">
    <location>
        <position position="37"/>
    </location>
    <ligand>
        <name>substrate</name>
    </ligand>
</feature>
<dbReference type="GO" id="GO:0000287">
    <property type="term" value="F:magnesium ion binding"/>
    <property type="evidence" value="ECO:0007669"/>
    <property type="project" value="UniProtKB-UniRule"/>
</dbReference>
<dbReference type="PRINTS" id="PR01100">
    <property type="entry name" value="SHIKIMTKNASE"/>
</dbReference>
<evidence type="ECO:0000256" key="7">
    <source>
        <dbReference type="ARBA" id="ARBA00022777"/>
    </source>
</evidence>
<evidence type="ECO:0000256" key="1">
    <source>
        <dbReference type="ARBA" id="ARBA00004842"/>
    </source>
</evidence>
<sequence length="173" mass="18872">MQHLKPHVVLVGPPGAGKTTIGRRLAHTLNTVLIDTDHMIEEATGKTCGAVFSELGEPEFRRLEAEQVAVALQQRGVISLGGGAVLTESNRNLLVDHPVVWIDMSAEEGVRRTQGDDSRPILAAEDPLAHFTKLLATRRPFYSQVADLHVSTDKRTPQQLVADIMAYLETTAC</sequence>
<accession>A0A3S4YZG4</accession>
<keyword evidence="9 11" id="KW-0057">Aromatic amino acid biosynthesis</keyword>
<evidence type="ECO:0000256" key="9">
    <source>
        <dbReference type="ARBA" id="ARBA00023141"/>
    </source>
</evidence>
<keyword evidence="11" id="KW-0963">Cytoplasm</keyword>
<dbReference type="GO" id="GO:0005829">
    <property type="term" value="C:cytosol"/>
    <property type="evidence" value="ECO:0007669"/>
    <property type="project" value="TreeGrafter"/>
</dbReference>
<dbReference type="GO" id="GO:0009073">
    <property type="term" value="P:aromatic amino acid family biosynthetic process"/>
    <property type="evidence" value="ECO:0007669"/>
    <property type="project" value="UniProtKB-KW"/>
</dbReference>
<comment type="function">
    <text evidence="11">Catalyzes the specific phosphorylation of the 3-hydroxyl group of shikimic acid using ATP as a cosubstrate.</text>
</comment>
<keyword evidence="5 11" id="KW-0808">Transferase</keyword>
<evidence type="ECO:0000256" key="11">
    <source>
        <dbReference type="HAMAP-Rule" id="MF_00109"/>
    </source>
</evidence>
<dbReference type="HAMAP" id="MF_00109">
    <property type="entry name" value="Shikimate_kinase"/>
    <property type="match status" value="1"/>
</dbReference>
<evidence type="ECO:0000256" key="3">
    <source>
        <dbReference type="ARBA" id="ARBA00012154"/>
    </source>
</evidence>
<dbReference type="InterPro" id="IPR031322">
    <property type="entry name" value="Shikimate/glucono_kinase"/>
</dbReference>
<dbReference type="InterPro" id="IPR000623">
    <property type="entry name" value="Shikimate_kinase/TSH1"/>
</dbReference>
<dbReference type="InterPro" id="IPR023000">
    <property type="entry name" value="Shikimate_kinase_CS"/>
</dbReference>
<dbReference type="PROSITE" id="PS01128">
    <property type="entry name" value="SHIKIMATE_KINASE"/>
    <property type="match status" value="1"/>
</dbReference>
<dbReference type="PANTHER" id="PTHR21087">
    <property type="entry name" value="SHIKIMATE KINASE"/>
    <property type="match status" value="1"/>
</dbReference>
<evidence type="ECO:0000313" key="12">
    <source>
        <dbReference type="EMBL" id="SPW30660.1"/>
    </source>
</evidence>
<dbReference type="GO" id="GO:0008652">
    <property type="term" value="P:amino acid biosynthetic process"/>
    <property type="evidence" value="ECO:0007669"/>
    <property type="project" value="UniProtKB-KW"/>
</dbReference>
<name>A0A3S4YZG4_9CORY</name>
<dbReference type="UniPathway" id="UPA00053">
    <property type="reaction ID" value="UER00088"/>
</dbReference>
<feature type="binding site" evidence="11">
    <location>
        <position position="155"/>
    </location>
    <ligand>
        <name>ATP</name>
        <dbReference type="ChEBI" id="CHEBI:30616"/>
    </ligand>
</feature>
<dbReference type="GO" id="GO:0005524">
    <property type="term" value="F:ATP binding"/>
    <property type="evidence" value="ECO:0007669"/>
    <property type="project" value="UniProtKB-UniRule"/>
</dbReference>
<dbReference type="Pfam" id="PF01202">
    <property type="entry name" value="SKI"/>
    <property type="match status" value="1"/>
</dbReference>
<dbReference type="GO" id="GO:0009423">
    <property type="term" value="P:chorismate biosynthetic process"/>
    <property type="evidence" value="ECO:0007669"/>
    <property type="project" value="UniProtKB-UniRule"/>
</dbReference>
<comment type="caution">
    <text evidence="12">The sequence shown here is derived from an EMBL/GenBank/DDBJ whole genome shotgun (WGS) entry which is preliminary data.</text>
</comment>
<dbReference type="AlphaFoldDB" id="A0A3S4YZG4"/>
<gene>
    <name evidence="11 12" type="primary">aroK</name>
    <name evidence="12" type="ORF">NCTC10254_01761</name>
</gene>
<evidence type="ECO:0000256" key="10">
    <source>
        <dbReference type="ARBA" id="ARBA00048567"/>
    </source>
</evidence>
<feature type="binding site" evidence="11">
    <location>
        <position position="82"/>
    </location>
    <ligand>
        <name>substrate</name>
    </ligand>
</feature>
<comment type="catalytic activity">
    <reaction evidence="10 11">
        <text>shikimate + ATP = 3-phosphoshikimate + ADP + H(+)</text>
        <dbReference type="Rhea" id="RHEA:13121"/>
        <dbReference type="ChEBI" id="CHEBI:15378"/>
        <dbReference type="ChEBI" id="CHEBI:30616"/>
        <dbReference type="ChEBI" id="CHEBI:36208"/>
        <dbReference type="ChEBI" id="CHEBI:145989"/>
        <dbReference type="ChEBI" id="CHEBI:456216"/>
        <dbReference type="EC" id="2.7.1.71"/>
    </reaction>
</comment>
<keyword evidence="4 11" id="KW-0028">Amino-acid biosynthesis</keyword>
<keyword evidence="7 11" id="KW-0418">Kinase</keyword>
<feature type="binding site" evidence="11">
    <location>
        <position position="138"/>
    </location>
    <ligand>
        <name>substrate</name>
    </ligand>
</feature>
<dbReference type="EC" id="2.7.1.71" evidence="3 11"/>
<comment type="cofactor">
    <cofactor evidence="11">
        <name>Mg(2+)</name>
        <dbReference type="ChEBI" id="CHEBI:18420"/>
    </cofactor>
    <text evidence="11">Binds 1 Mg(2+) ion per subunit.</text>
</comment>
<dbReference type="RefSeq" id="WP_005525677.1">
    <property type="nucleotide sequence ID" value="NZ_CAJPQJ010000004.1"/>
</dbReference>